<dbReference type="InterPro" id="IPR029044">
    <property type="entry name" value="Nucleotide-diphossugar_trans"/>
</dbReference>
<reference evidence="4" key="1">
    <citation type="journal article" date="2020" name="Nature">
        <title>Giant virus diversity and host interactions through global metagenomics.</title>
        <authorList>
            <person name="Schulz F."/>
            <person name="Roux S."/>
            <person name="Paez-Espino D."/>
            <person name="Jungbluth S."/>
            <person name="Walsh D.A."/>
            <person name="Denef V.J."/>
            <person name="McMahon K.D."/>
            <person name="Konstantinidis K.T."/>
            <person name="Eloe-Fadrosh E.A."/>
            <person name="Kyrpides N.C."/>
            <person name="Woyke T."/>
        </authorList>
    </citation>
    <scope>NUCLEOTIDE SEQUENCE</scope>
    <source>
        <strain evidence="4">GVMAG-M-3300023179-103</strain>
    </source>
</reference>
<sequence>MNKIIGLVFIFVFIIFLVFAIFKHSNAEKNRINIAIDDIDYVINNRKGNTNFSLLKENNKLKIPKNKKNRFLFISFDNRKDIMYLDKHNENIDEYVNKYGYEYKFTDTCHHNVYWCKIRLVLEELETNKYDYVVWLDTDTAIQNINVDINDIVNKYDSDILVGDDNHRLQDLINAGVFIIKNSNNGKQFLKDCIGNVKDICFNKDGSLNGYWAASCYEQGQMNILIKNKYSKNTTILPTNLIFNYDKCSNNTFIMHFYRSGKKNMNHCFSN</sequence>
<evidence type="ECO:0000256" key="1">
    <source>
        <dbReference type="ARBA" id="ARBA00022676"/>
    </source>
</evidence>
<organism evidence="4">
    <name type="scientific">viral metagenome</name>
    <dbReference type="NCBI Taxonomy" id="1070528"/>
    <lineage>
        <taxon>unclassified sequences</taxon>
        <taxon>metagenomes</taxon>
        <taxon>organismal metagenomes</taxon>
    </lineage>
</organism>
<protein>
    <recommendedName>
        <fullName evidence="3">Nucleotide-diphospho-sugar transferase domain-containing protein</fullName>
    </recommendedName>
</protein>
<proteinExistence type="predicted"/>
<dbReference type="InterPro" id="IPR008630">
    <property type="entry name" value="Glyco_trans_34"/>
</dbReference>
<dbReference type="PANTHER" id="PTHR31306">
    <property type="entry name" value="ALPHA-1,6-MANNOSYLTRANSFERASE MNN11-RELATED"/>
    <property type="match status" value="1"/>
</dbReference>
<dbReference type="Pfam" id="PF03407">
    <property type="entry name" value="Nucleotid_trans"/>
    <property type="match status" value="1"/>
</dbReference>
<dbReference type="EMBL" id="MN739704">
    <property type="protein sequence ID" value="QHT22133.1"/>
    <property type="molecule type" value="Genomic_DNA"/>
</dbReference>
<dbReference type="GO" id="GO:0016757">
    <property type="term" value="F:glycosyltransferase activity"/>
    <property type="evidence" value="ECO:0007669"/>
    <property type="project" value="UniProtKB-KW"/>
</dbReference>
<dbReference type="SUPFAM" id="SSF53448">
    <property type="entry name" value="Nucleotide-diphospho-sugar transferases"/>
    <property type="match status" value="1"/>
</dbReference>
<dbReference type="AlphaFoldDB" id="A0A6C0E0Q8"/>
<dbReference type="InterPro" id="IPR005069">
    <property type="entry name" value="Nucl-diP-sugar_transferase"/>
</dbReference>
<evidence type="ECO:0000256" key="2">
    <source>
        <dbReference type="ARBA" id="ARBA00022679"/>
    </source>
</evidence>
<evidence type="ECO:0000313" key="4">
    <source>
        <dbReference type="EMBL" id="QHT22133.1"/>
    </source>
</evidence>
<dbReference type="GO" id="GO:0000139">
    <property type="term" value="C:Golgi membrane"/>
    <property type="evidence" value="ECO:0007669"/>
    <property type="project" value="TreeGrafter"/>
</dbReference>
<name>A0A6C0E0Q8_9ZZZZ</name>
<keyword evidence="2" id="KW-0808">Transferase</keyword>
<feature type="domain" description="Nucleotide-diphospho-sugar transferase" evidence="3">
    <location>
        <begin position="69"/>
        <end position="243"/>
    </location>
</feature>
<dbReference type="PANTHER" id="PTHR31306:SF4">
    <property type="entry name" value="ALPHA-1,2-GALACTOSYLTRANSFERASE"/>
    <property type="match status" value="1"/>
</dbReference>
<keyword evidence="1" id="KW-0328">Glycosyltransferase</keyword>
<dbReference type="Gene3D" id="3.90.550.10">
    <property type="entry name" value="Spore Coat Polysaccharide Biosynthesis Protein SpsA, Chain A"/>
    <property type="match status" value="1"/>
</dbReference>
<accession>A0A6C0E0Q8</accession>
<dbReference type="GO" id="GO:0006487">
    <property type="term" value="P:protein N-linked glycosylation"/>
    <property type="evidence" value="ECO:0007669"/>
    <property type="project" value="TreeGrafter"/>
</dbReference>
<evidence type="ECO:0000259" key="3">
    <source>
        <dbReference type="Pfam" id="PF03407"/>
    </source>
</evidence>